<evidence type="ECO:0000313" key="3">
    <source>
        <dbReference type="EMBL" id="KAF2211187.1"/>
    </source>
</evidence>
<dbReference type="AlphaFoldDB" id="A0A6A6FCQ3"/>
<keyword evidence="1" id="KW-0539">Nucleus</keyword>
<dbReference type="InterPro" id="IPR036864">
    <property type="entry name" value="Zn2-C6_fun-type_DNA-bd_sf"/>
</dbReference>
<dbReference type="Proteomes" id="UP000799539">
    <property type="component" value="Unassembled WGS sequence"/>
</dbReference>
<feature type="non-terminal residue" evidence="3">
    <location>
        <position position="1"/>
    </location>
</feature>
<dbReference type="Gene3D" id="4.10.240.10">
    <property type="entry name" value="Zn(2)-C6 fungal-type DNA-binding domain"/>
    <property type="match status" value="1"/>
</dbReference>
<accession>A0A6A6FCQ3</accession>
<dbReference type="InterPro" id="IPR053187">
    <property type="entry name" value="Notoamide_regulator"/>
</dbReference>
<keyword evidence="4" id="KW-1185">Reference proteome</keyword>
<dbReference type="OrthoDB" id="3645157at2759"/>
<dbReference type="Pfam" id="PF00172">
    <property type="entry name" value="Zn_clus"/>
    <property type="match status" value="1"/>
</dbReference>
<proteinExistence type="predicted"/>
<dbReference type="PANTHER" id="PTHR47256">
    <property type="entry name" value="ZN(II)2CYS6 TRANSCRIPTION FACTOR (EUROFUNG)-RELATED"/>
    <property type="match status" value="1"/>
</dbReference>
<dbReference type="PANTHER" id="PTHR47256:SF1">
    <property type="entry name" value="ZN(II)2CYS6 TRANSCRIPTION FACTOR (EUROFUNG)"/>
    <property type="match status" value="1"/>
</dbReference>
<name>A0A6A6FCQ3_9PEZI</name>
<dbReference type="SUPFAM" id="SSF57701">
    <property type="entry name" value="Zn2/Cys6 DNA-binding domain"/>
    <property type="match status" value="1"/>
</dbReference>
<dbReference type="GO" id="GO:0008270">
    <property type="term" value="F:zinc ion binding"/>
    <property type="evidence" value="ECO:0007669"/>
    <property type="project" value="InterPro"/>
</dbReference>
<gene>
    <name evidence="3" type="ORF">CERZMDRAFT_6962</name>
</gene>
<organism evidence="3 4">
    <name type="scientific">Cercospora zeae-maydis SCOH1-5</name>
    <dbReference type="NCBI Taxonomy" id="717836"/>
    <lineage>
        <taxon>Eukaryota</taxon>
        <taxon>Fungi</taxon>
        <taxon>Dikarya</taxon>
        <taxon>Ascomycota</taxon>
        <taxon>Pezizomycotina</taxon>
        <taxon>Dothideomycetes</taxon>
        <taxon>Dothideomycetidae</taxon>
        <taxon>Mycosphaerellales</taxon>
        <taxon>Mycosphaerellaceae</taxon>
        <taxon>Cercospora</taxon>
    </lineage>
</organism>
<dbReference type="EMBL" id="ML992678">
    <property type="protein sequence ID" value="KAF2211187.1"/>
    <property type="molecule type" value="Genomic_DNA"/>
</dbReference>
<reference evidence="3" key="1">
    <citation type="journal article" date="2020" name="Stud. Mycol.">
        <title>101 Dothideomycetes genomes: a test case for predicting lifestyles and emergence of pathogens.</title>
        <authorList>
            <person name="Haridas S."/>
            <person name="Albert R."/>
            <person name="Binder M."/>
            <person name="Bloem J."/>
            <person name="Labutti K."/>
            <person name="Salamov A."/>
            <person name="Andreopoulos B."/>
            <person name="Baker S."/>
            <person name="Barry K."/>
            <person name="Bills G."/>
            <person name="Bluhm B."/>
            <person name="Cannon C."/>
            <person name="Castanera R."/>
            <person name="Culley D."/>
            <person name="Daum C."/>
            <person name="Ezra D."/>
            <person name="Gonzalez J."/>
            <person name="Henrissat B."/>
            <person name="Kuo A."/>
            <person name="Liang C."/>
            <person name="Lipzen A."/>
            <person name="Lutzoni F."/>
            <person name="Magnuson J."/>
            <person name="Mondo S."/>
            <person name="Nolan M."/>
            <person name="Ohm R."/>
            <person name="Pangilinan J."/>
            <person name="Park H.-J."/>
            <person name="Ramirez L."/>
            <person name="Alfaro M."/>
            <person name="Sun H."/>
            <person name="Tritt A."/>
            <person name="Yoshinaga Y."/>
            <person name="Zwiers L.-H."/>
            <person name="Turgeon B."/>
            <person name="Goodwin S."/>
            <person name="Spatafora J."/>
            <person name="Crous P."/>
            <person name="Grigoriev I."/>
        </authorList>
    </citation>
    <scope>NUCLEOTIDE SEQUENCE</scope>
    <source>
        <strain evidence="3">SCOH1-5</strain>
    </source>
</reference>
<dbReference type="InterPro" id="IPR001138">
    <property type="entry name" value="Zn2Cys6_DnaBD"/>
</dbReference>
<sequence length="84" mass="9293">QCDGGRPACSRCIKKDKHCTYDAEPDEHRSATLRRKCKAFERQALAGERLLSAMRDLPEGEAVSLLQRLRAHEGIEAVAASLAE</sequence>
<dbReference type="CDD" id="cd00067">
    <property type="entry name" value="GAL4"/>
    <property type="match status" value="1"/>
</dbReference>
<protein>
    <recommendedName>
        <fullName evidence="2">Zn(2)-C6 fungal-type domain-containing protein</fullName>
    </recommendedName>
</protein>
<feature type="domain" description="Zn(2)-C6 fungal-type" evidence="2">
    <location>
        <begin position="1"/>
        <end position="24"/>
    </location>
</feature>
<evidence type="ECO:0000313" key="4">
    <source>
        <dbReference type="Proteomes" id="UP000799539"/>
    </source>
</evidence>
<feature type="non-terminal residue" evidence="3">
    <location>
        <position position="84"/>
    </location>
</feature>
<dbReference type="GO" id="GO:0000981">
    <property type="term" value="F:DNA-binding transcription factor activity, RNA polymerase II-specific"/>
    <property type="evidence" value="ECO:0007669"/>
    <property type="project" value="InterPro"/>
</dbReference>
<evidence type="ECO:0000259" key="2">
    <source>
        <dbReference type="Pfam" id="PF00172"/>
    </source>
</evidence>
<evidence type="ECO:0000256" key="1">
    <source>
        <dbReference type="ARBA" id="ARBA00023242"/>
    </source>
</evidence>